<organism evidence="2">
    <name type="scientific">Tetraodon nigroviridis</name>
    <name type="common">Spotted green pufferfish</name>
    <name type="synonym">Chelonodon nigroviridis</name>
    <dbReference type="NCBI Taxonomy" id="99883"/>
    <lineage>
        <taxon>Eukaryota</taxon>
        <taxon>Metazoa</taxon>
        <taxon>Chordata</taxon>
        <taxon>Craniata</taxon>
        <taxon>Vertebrata</taxon>
        <taxon>Euteleostomi</taxon>
        <taxon>Actinopterygii</taxon>
        <taxon>Neopterygii</taxon>
        <taxon>Teleostei</taxon>
        <taxon>Neoteleostei</taxon>
        <taxon>Acanthomorphata</taxon>
        <taxon>Eupercaria</taxon>
        <taxon>Tetraodontiformes</taxon>
        <taxon>Tetradontoidea</taxon>
        <taxon>Tetraodontidae</taxon>
        <taxon>Tetraodon</taxon>
    </lineage>
</organism>
<accession>Q4RIX4</accession>
<reference evidence="2" key="2">
    <citation type="submission" date="2004-02" db="EMBL/GenBank/DDBJ databases">
        <authorList>
            <consortium name="Genoscope"/>
            <consortium name="Whitehead Institute Centre for Genome Research"/>
        </authorList>
    </citation>
    <scope>NUCLEOTIDE SEQUENCE</scope>
</reference>
<evidence type="ECO:0000256" key="1">
    <source>
        <dbReference type="SAM" id="MobiDB-lite"/>
    </source>
</evidence>
<reference evidence="2" key="1">
    <citation type="journal article" date="2004" name="Nature">
        <title>Genome duplication in the teleost fish Tetraodon nigroviridis reveals the early vertebrate proto-karyotype.</title>
        <authorList>
            <person name="Jaillon O."/>
            <person name="Aury J.-M."/>
            <person name="Brunet F."/>
            <person name="Petit J.-L."/>
            <person name="Stange-Thomann N."/>
            <person name="Mauceli E."/>
            <person name="Bouneau L."/>
            <person name="Fischer C."/>
            <person name="Ozouf-Costaz C."/>
            <person name="Bernot A."/>
            <person name="Nicaud S."/>
            <person name="Jaffe D."/>
            <person name="Fisher S."/>
            <person name="Lutfalla G."/>
            <person name="Dossat C."/>
            <person name="Segurens B."/>
            <person name="Dasilva C."/>
            <person name="Salanoubat M."/>
            <person name="Levy M."/>
            <person name="Boudet N."/>
            <person name="Castellano S."/>
            <person name="Anthouard V."/>
            <person name="Jubin C."/>
            <person name="Castelli V."/>
            <person name="Katinka M."/>
            <person name="Vacherie B."/>
            <person name="Biemont C."/>
            <person name="Skalli Z."/>
            <person name="Cattolico L."/>
            <person name="Poulain J."/>
            <person name="De Berardinis V."/>
            <person name="Cruaud C."/>
            <person name="Duprat S."/>
            <person name="Brottier P."/>
            <person name="Coutanceau J.-P."/>
            <person name="Gouzy J."/>
            <person name="Parra G."/>
            <person name="Lardier G."/>
            <person name="Chapple C."/>
            <person name="McKernan K.J."/>
            <person name="McEwan P."/>
            <person name="Bosak S."/>
            <person name="Kellis M."/>
            <person name="Volff J.-N."/>
            <person name="Guigo R."/>
            <person name="Zody M.C."/>
            <person name="Mesirov J."/>
            <person name="Lindblad-Toh K."/>
            <person name="Birren B."/>
            <person name="Nusbaum C."/>
            <person name="Kahn D."/>
            <person name="Robinson-Rechavi M."/>
            <person name="Laudet V."/>
            <person name="Schachter V."/>
            <person name="Quetier F."/>
            <person name="Saurin W."/>
            <person name="Scarpelli C."/>
            <person name="Wincker P."/>
            <person name="Lander E.S."/>
            <person name="Weissenbach J."/>
            <person name="Roest Crollius H."/>
        </authorList>
    </citation>
    <scope>NUCLEOTIDE SEQUENCE [LARGE SCALE GENOMIC DNA]</scope>
</reference>
<sequence>MSTWQEYWMSQNPELIVRCCRSTLTSRFASLDVWIRFTRQEKPSASTTEKEKQPQLNSTTRLRRS</sequence>
<name>Q4RIX4_TETNG</name>
<protein>
    <submittedName>
        <fullName evidence="2">(spotted green pufferfish) hypothetical protein</fullName>
    </submittedName>
</protein>
<evidence type="ECO:0000313" key="2">
    <source>
        <dbReference type="EMBL" id="CAG11658.1"/>
    </source>
</evidence>
<feature type="compositionally biased region" description="Basic and acidic residues" evidence="1">
    <location>
        <begin position="41"/>
        <end position="53"/>
    </location>
</feature>
<dbReference type="KEGG" id="tng:GSTEN00033694G001"/>
<dbReference type="AlphaFoldDB" id="Q4RIX4"/>
<feature type="compositionally biased region" description="Polar residues" evidence="1">
    <location>
        <begin position="54"/>
        <end position="65"/>
    </location>
</feature>
<feature type="region of interest" description="Disordered" evidence="1">
    <location>
        <begin position="41"/>
        <end position="65"/>
    </location>
</feature>
<gene>
    <name evidence="2" type="ORF">GSTENG00033694001</name>
</gene>
<proteinExistence type="predicted"/>
<comment type="caution">
    <text evidence="2">The sequence shown here is derived from an EMBL/GenBank/DDBJ whole genome shotgun (WGS) entry which is preliminary data.</text>
</comment>
<dbReference type="EMBL" id="CAAE01015041">
    <property type="protein sequence ID" value="CAG11658.1"/>
    <property type="molecule type" value="Genomic_DNA"/>
</dbReference>